<dbReference type="InterPro" id="IPR050832">
    <property type="entry name" value="Bact_Acetyltransf"/>
</dbReference>
<sequence length="171" mass="18585">MFHLARSRAAAQQQAMGKRTTHEGELSRDDVQALLAQHFAEMRADSPPDACHVMTAERLDDPAILVLTLREENGTLAAVCALRTLDDDHGEIKSMRAADHARGTGAGKVMLDALIDRAKAAGMTRLSMETGNSPLFAAANRLYEGAGFTRCGPFAGYRPTPFTHFFTKRIA</sequence>
<reference evidence="5 6" key="1">
    <citation type="submission" date="2021-07" db="EMBL/GenBank/DDBJ databases">
        <title>The draft genome sequence of Sphingomicrobium sp. B8.</title>
        <authorList>
            <person name="Mu L."/>
        </authorList>
    </citation>
    <scope>NUCLEOTIDE SEQUENCE [LARGE SCALE GENOMIC DNA]</scope>
    <source>
        <strain evidence="5 6">B8</strain>
    </source>
</reference>
<keyword evidence="1" id="KW-0808">Transferase</keyword>
<dbReference type="Proteomes" id="UP000698028">
    <property type="component" value="Unassembled WGS sequence"/>
</dbReference>
<dbReference type="RefSeq" id="WP_218633355.1">
    <property type="nucleotide sequence ID" value="NZ_JAHVAH010000001.1"/>
</dbReference>
<dbReference type="InterPro" id="IPR000182">
    <property type="entry name" value="GNAT_dom"/>
</dbReference>
<evidence type="ECO:0000256" key="3">
    <source>
        <dbReference type="SAM" id="MobiDB-lite"/>
    </source>
</evidence>
<accession>A0ABS6V799</accession>
<organism evidence="5 6">
    <name type="scientific">Sphingomicrobium clamense</name>
    <dbReference type="NCBI Taxonomy" id="2851013"/>
    <lineage>
        <taxon>Bacteria</taxon>
        <taxon>Pseudomonadati</taxon>
        <taxon>Pseudomonadota</taxon>
        <taxon>Alphaproteobacteria</taxon>
        <taxon>Sphingomonadales</taxon>
        <taxon>Sphingomonadaceae</taxon>
        <taxon>Sphingomicrobium</taxon>
    </lineage>
</organism>
<evidence type="ECO:0000259" key="4">
    <source>
        <dbReference type="PROSITE" id="PS51186"/>
    </source>
</evidence>
<gene>
    <name evidence="5" type="ORF">KTQ36_09115</name>
</gene>
<dbReference type="CDD" id="cd04301">
    <property type="entry name" value="NAT_SF"/>
    <property type="match status" value="1"/>
</dbReference>
<dbReference type="PROSITE" id="PS51186">
    <property type="entry name" value="GNAT"/>
    <property type="match status" value="1"/>
</dbReference>
<evidence type="ECO:0000256" key="1">
    <source>
        <dbReference type="ARBA" id="ARBA00022679"/>
    </source>
</evidence>
<proteinExistence type="predicted"/>
<protein>
    <submittedName>
        <fullName evidence="5">GNAT family N-acetyltransferase</fullName>
    </submittedName>
</protein>
<evidence type="ECO:0000313" key="6">
    <source>
        <dbReference type="Proteomes" id="UP000698028"/>
    </source>
</evidence>
<keyword evidence="6" id="KW-1185">Reference proteome</keyword>
<comment type="caution">
    <text evidence="5">The sequence shown here is derived from an EMBL/GenBank/DDBJ whole genome shotgun (WGS) entry which is preliminary data.</text>
</comment>
<feature type="region of interest" description="Disordered" evidence="3">
    <location>
        <begin position="1"/>
        <end position="26"/>
    </location>
</feature>
<dbReference type="PANTHER" id="PTHR43877:SF5">
    <property type="entry name" value="BLL8307 PROTEIN"/>
    <property type="match status" value="1"/>
</dbReference>
<feature type="domain" description="N-acetyltransferase" evidence="4">
    <location>
        <begin position="21"/>
        <end position="169"/>
    </location>
</feature>
<name>A0ABS6V799_9SPHN</name>
<dbReference type="PANTHER" id="PTHR43877">
    <property type="entry name" value="AMINOALKYLPHOSPHONATE N-ACETYLTRANSFERASE-RELATED-RELATED"/>
    <property type="match status" value="1"/>
</dbReference>
<dbReference type="EMBL" id="JAHVAH010000001">
    <property type="protein sequence ID" value="MBW0145453.1"/>
    <property type="molecule type" value="Genomic_DNA"/>
</dbReference>
<evidence type="ECO:0000256" key="2">
    <source>
        <dbReference type="ARBA" id="ARBA00023315"/>
    </source>
</evidence>
<evidence type="ECO:0000313" key="5">
    <source>
        <dbReference type="EMBL" id="MBW0145453.1"/>
    </source>
</evidence>
<keyword evidence="2" id="KW-0012">Acyltransferase</keyword>
<dbReference type="Pfam" id="PF00583">
    <property type="entry name" value="Acetyltransf_1"/>
    <property type="match status" value="1"/>
</dbReference>